<dbReference type="AlphaFoldDB" id="A0A397SJU6"/>
<evidence type="ECO:0000256" key="2">
    <source>
        <dbReference type="SAM" id="MobiDB-lite"/>
    </source>
</evidence>
<feature type="region of interest" description="Disordered" evidence="2">
    <location>
        <begin position="34"/>
        <end position="73"/>
    </location>
</feature>
<keyword evidence="4" id="KW-1185">Reference proteome</keyword>
<dbReference type="Proteomes" id="UP000265703">
    <property type="component" value="Unassembled WGS sequence"/>
</dbReference>
<reference evidence="3 4" key="1">
    <citation type="submission" date="2018-06" db="EMBL/GenBank/DDBJ databases">
        <title>Comparative genomics reveals the genomic features of Rhizophagus irregularis, R. cerebriforme, R. diaphanum and Gigaspora rosea, and their symbiotic lifestyle signature.</title>
        <authorList>
            <person name="Morin E."/>
            <person name="San Clemente H."/>
            <person name="Chen E.C.H."/>
            <person name="De La Providencia I."/>
            <person name="Hainaut M."/>
            <person name="Kuo A."/>
            <person name="Kohler A."/>
            <person name="Murat C."/>
            <person name="Tang N."/>
            <person name="Roy S."/>
            <person name="Loubradou J."/>
            <person name="Henrissat B."/>
            <person name="Grigoriev I.V."/>
            <person name="Corradi N."/>
            <person name="Roux C."/>
            <person name="Martin F.M."/>
        </authorList>
    </citation>
    <scope>NUCLEOTIDE SEQUENCE [LARGE SCALE GENOMIC DNA]</scope>
    <source>
        <strain evidence="3 4">DAOM 227022</strain>
    </source>
</reference>
<accession>A0A397SJU6</accession>
<feature type="coiled-coil region" evidence="1">
    <location>
        <begin position="77"/>
        <end position="110"/>
    </location>
</feature>
<evidence type="ECO:0000313" key="4">
    <source>
        <dbReference type="Proteomes" id="UP000265703"/>
    </source>
</evidence>
<dbReference type="OrthoDB" id="2435300at2759"/>
<dbReference type="EMBL" id="QKYT01000443">
    <property type="protein sequence ID" value="RIA85169.1"/>
    <property type="molecule type" value="Genomic_DNA"/>
</dbReference>
<name>A0A397SJU6_9GLOM</name>
<feature type="compositionally biased region" description="Polar residues" evidence="2">
    <location>
        <begin position="37"/>
        <end position="60"/>
    </location>
</feature>
<evidence type="ECO:0000256" key="1">
    <source>
        <dbReference type="SAM" id="Coils"/>
    </source>
</evidence>
<keyword evidence="1" id="KW-0175">Coiled coil</keyword>
<protein>
    <submittedName>
        <fullName evidence="3">Uncharacterized protein</fullName>
    </submittedName>
</protein>
<proteinExistence type="predicted"/>
<comment type="caution">
    <text evidence="3">The sequence shown here is derived from an EMBL/GenBank/DDBJ whole genome shotgun (WGS) entry which is preliminary data.</text>
</comment>
<organism evidence="3 4">
    <name type="scientific">Glomus cerebriforme</name>
    <dbReference type="NCBI Taxonomy" id="658196"/>
    <lineage>
        <taxon>Eukaryota</taxon>
        <taxon>Fungi</taxon>
        <taxon>Fungi incertae sedis</taxon>
        <taxon>Mucoromycota</taxon>
        <taxon>Glomeromycotina</taxon>
        <taxon>Glomeromycetes</taxon>
        <taxon>Glomerales</taxon>
        <taxon>Glomeraceae</taxon>
        <taxon>Glomus</taxon>
    </lineage>
</organism>
<feature type="compositionally biased region" description="Basic and acidic residues" evidence="2">
    <location>
        <begin position="62"/>
        <end position="73"/>
    </location>
</feature>
<gene>
    <name evidence="3" type="ORF">C1645_782517</name>
</gene>
<evidence type="ECO:0000313" key="3">
    <source>
        <dbReference type="EMBL" id="RIA85169.1"/>
    </source>
</evidence>
<sequence length="153" mass="18823">MGNVLSLMDQSEEESYTQRYNYSQQYQTQYPLYTTTRNPSAPYNDTLTSTEEVSTRQTYEQARYERSKREKAKRKELEIYEHEQEEYARKLREQEALEKLRLQHEREKHETHYINDDVSSHQYMGFESNRDVRQNVEYDGHVWRERFEHARHT</sequence>